<name>A0ACC2G2T5_DALPE</name>
<reference evidence="1" key="1">
    <citation type="submission" date="2021-05" db="EMBL/GenBank/DDBJ databases">
        <authorList>
            <person name="Pan Q."/>
            <person name="Jouanno E."/>
            <person name="Zahm M."/>
            <person name="Klopp C."/>
            <person name="Cabau C."/>
            <person name="Louis A."/>
            <person name="Berthelot C."/>
            <person name="Parey E."/>
            <person name="Roest Crollius H."/>
            <person name="Montfort J."/>
            <person name="Robinson-Rechavi M."/>
            <person name="Bouchez O."/>
            <person name="Lampietro C."/>
            <person name="Lopez Roques C."/>
            <person name="Donnadieu C."/>
            <person name="Postlethwait J."/>
            <person name="Bobe J."/>
            <person name="Dillon D."/>
            <person name="Chandos A."/>
            <person name="von Hippel F."/>
            <person name="Guiguen Y."/>
        </authorList>
    </citation>
    <scope>NUCLEOTIDE SEQUENCE</scope>
    <source>
        <strain evidence="1">YG-Jan2019</strain>
    </source>
</reference>
<organism evidence="1 2">
    <name type="scientific">Dallia pectoralis</name>
    <name type="common">Alaska blackfish</name>
    <dbReference type="NCBI Taxonomy" id="75939"/>
    <lineage>
        <taxon>Eukaryota</taxon>
        <taxon>Metazoa</taxon>
        <taxon>Chordata</taxon>
        <taxon>Craniata</taxon>
        <taxon>Vertebrata</taxon>
        <taxon>Euteleostomi</taxon>
        <taxon>Actinopterygii</taxon>
        <taxon>Neopterygii</taxon>
        <taxon>Teleostei</taxon>
        <taxon>Protacanthopterygii</taxon>
        <taxon>Esociformes</taxon>
        <taxon>Umbridae</taxon>
        <taxon>Dallia</taxon>
    </lineage>
</organism>
<protein>
    <submittedName>
        <fullName evidence="1">Uncharacterized protein</fullName>
    </submittedName>
</protein>
<comment type="caution">
    <text evidence="1">The sequence shown here is derived from an EMBL/GenBank/DDBJ whole genome shotgun (WGS) entry which is preliminary data.</text>
</comment>
<dbReference type="EMBL" id="CM055745">
    <property type="protein sequence ID" value="KAJ7997790.1"/>
    <property type="molecule type" value="Genomic_DNA"/>
</dbReference>
<dbReference type="Proteomes" id="UP001157502">
    <property type="component" value="Chromosome 18"/>
</dbReference>
<accession>A0ACC2G2T5</accession>
<keyword evidence="2" id="KW-1185">Reference proteome</keyword>
<sequence>MVQTNVVRATMKSSRVFTLILSIGFVSIIPQVMPLPSDCVCDLNNIETPFPHNKLRTVETRASTCNRNITPQQSTEVEIMLLGLDRRLPRLEADIALLEKEDDGDLFGTVSLQVIQQERAEILQLINKLNSTTFNYQRLNRETTQEVNELKNEIEALEKFDTMDVVKGLEVNKRLKRDLDQCQNGHHPTDPPPEPAPGNCPLGRLQNVTGPNTYSATEYGGSYTYGSWGRDPKPAAGKESWFWMVPLTVSNVFSNFVRLYSSLSSVVVGVSVPGTVAISPSNPTTNTIQGPNVVMYQDSLYYNCYNRDAVCRSDIPLKTVTSVALPGGTGFNSKYNFCHLDSCYGYTDMDLATDESGVWVIYATAGNFGNLVLSEVIPGSPPTLGRTWNTSAHKRAVTNTFVACGVLYATRYLGKEAEEIFYSFDTVTGRERYNIGIQLRKMSTNIQSLNYSPVDHMLYAYSDSMIVSYQVHFV</sequence>
<evidence type="ECO:0000313" key="1">
    <source>
        <dbReference type="EMBL" id="KAJ7997790.1"/>
    </source>
</evidence>
<gene>
    <name evidence="1" type="ORF">DPEC_G00215780</name>
</gene>
<proteinExistence type="predicted"/>
<evidence type="ECO:0000313" key="2">
    <source>
        <dbReference type="Proteomes" id="UP001157502"/>
    </source>
</evidence>